<gene>
    <name evidence="3" type="primary">LOC113216066</name>
</gene>
<dbReference type="RefSeq" id="XP_052127296.1">
    <property type="nucleotide sequence ID" value="XM_052271336.1"/>
</dbReference>
<protein>
    <submittedName>
        <fullName evidence="3">Uncharacterized protein LOC113216066 isoform X1</fullName>
    </submittedName>
</protein>
<feature type="region of interest" description="Disordered" evidence="1">
    <location>
        <begin position="80"/>
        <end position="106"/>
    </location>
</feature>
<dbReference type="Proteomes" id="UP000504606">
    <property type="component" value="Unplaced"/>
</dbReference>
<name>A0A9C6X183_FRAOC</name>
<accession>A0A9C6X183</accession>
<feature type="region of interest" description="Disordered" evidence="1">
    <location>
        <begin position="129"/>
        <end position="149"/>
    </location>
</feature>
<sequence length="149" mass="14816">MGVLRNPCCASVPLSSSSFFHATPRHAAERRAASPIPPSLIFYKASSSPRFEVLAVVMALASLAAAQSFGDFFPGFAAPQSAAAGSGGRSNTGNAGPILFPNTPPGSETSGVVVGASGFGFVPPGGRAGGARGNSASFTSGSFGSDDYL</sequence>
<evidence type="ECO:0000313" key="3">
    <source>
        <dbReference type="RefSeq" id="XP_052127296.1"/>
    </source>
</evidence>
<evidence type="ECO:0000313" key="2">
    <source>
        <dbReference type="Proteomes" id="UP000504606"/>
    </source>
</evidence>
<reference evidence="3" key="1">
    <citation type="submission" date="2025-08" db="UniProtKB">
        <authorList>
            <consortium name="RefSeq"/>
        </authorList>
    </citation>
    <scope>IDENTIFICATION</scope>
    <source>
        <tissue evidence="3">Whole organism</tissue>
    </source>
</reference>
<organism evidence="2 3">
    <name type="scientific">Frankliniella occidentalis</name>
    <name type="common">Western flower thrips</name>
    <name type="synonym">Euthrips occidentalis</name>
    <dbReference type="NCBI Taxonomy" id="133901"/>
    <lineage>
        <taxon>Eukaryota</taxon>
        <taxon>Metazoa</taxon>
        <taxon>Ecdysozoa</taxon>
        <taxon>Arthropoda</taxon>
        <taxon>Hexapoda</taxon>
        <taxon>Insecta</taxon>
        <taxon>Pterygota</taxon>
        <taxon>Neoptera</taxon>
        <taxon>Paraneoptera</taxon>
        <taxon>Thysanoptera</taxon>
        <taxon>Terebrantia</taxon>
        <taxon>Thripoidea</taxon>
        <taxon>Thripidae</taxon>
        <taxon>Frankliniella</taxon>
    </lineage>
</organism>
<keyword evidence="2" id="KW-1185">Reference proteome</keyword>
<dbReference type="GeneID" id="113216066"/>
<feature type="compositionally biased region" description="Polar residues" evidence="1">
    <location>
        <begin position="134"/>
        <end position="143"/>
    </location>
</feature>
<proteinExistence type="predicted"/>
<evidence type="ECO:0000256" key="1">
    <source>
        <dbReference type="SAM" id="MobiDB-lite"/>
    </source>
</evidence>
<dbReference type="AlphaFoldDB" id="A0A9C6X183"/>